<dbReference type="FunFam" id="3.40.50.300:FF:000566">
    <property type="entry name" value="Signal recognition particle receptor subunit alpha"/>
    <property type="match status" value="1"/>
</dbReference>
<dbReference type="GO" id="GO:0006614">
    <property type="term" value="P:SRP-dependent cotranslational protein targeting to membrane"/>
    <property type="evidence" value="ECO:0007669"/>
    <property type="project" value="InterPro"/>
</dbReference>
<feature type="domain" description="SRP54-type proteins GTP-binding" evidence="12">
    <location>
        <begin position="639"/>
        <end position="652"/>
    </location>
</feature>
<dbReference type="PANTHER" id="PTHR43134">
    <property type="entry name" value="SIGNAL RECOGNITION PARTICLE RECEPTOR SUBUNIT ALPHA"/>
    <property type="match status" value="1"/>
</dbReference>
<keyword evidence="8 13" id="KW-0675">Receptor</keyword>
<dbReference type="InterPro" id="IPR003593">
    <property type="entry name" value="AAA+_ATPase"/>
</dbReference>
<dbReference type="SUPFAM" id="SSF52540">
    <property type="entry name" value="P-loop containing nucleoside triphosphate hydrolases"/>
    <property type="match status" value="1"/>
</dbReference>
<evidence type="ECO:0000256" key="8">
    <source>
        <dbReference type="ARBA" id="ARBA00023170"/>
    </source>
</evidence>
<dbReference type="SMART" id="SM00963">
    <property type="entry name" value="SRP54_N"/>
    <property type="match status" value="1"/>
</dbReference>
<gene>
    <name evidence="13" type="ORF">NA57DRAFT_57140</name>
</gene>
<dbReference type="OrthoDB" id="1727884at2759"/>
<dbReference type="AlphaFoldDB" id="A0A9P4IDE5"/>
<dbReference type="EMBL" id="ML978127">
    <property type="protein sequence ID" value="KAF2097968.1"/>
    <property type="molecule type" value="Genomic_DNA"/>
</dbReference>
<dbReference type="InterPro" id="IPR027417">
    <property type="entry name" value="P-loop_NTPase"/>
</dbReference>
<evidence type="ECO:0000256" key="9">
    <source>
        <dbReference type="ARBA" id="ARBA00071429"/>
    </source>
</evidence>
<dbReference type="FunFam" id="1.20.120.140:FF:000009">
    <property type="entry name" value="Signal sequence receptor alpha subunit"/>
    <property type="match status" value="1"/>
</dbReference>
<keyword evidence="4" id="KW-0547">Nucleotide-binding</keyword>
<dbReference type="GO" id="GO:0005785">
    <property type="term" value="C:signal recognition particle receptor complex"/>
    <property type="evidence" value="ECO:0007669"/>
    <property type="project" value="InterPro"/>
</dbReference>
<evidence type="ECO:0000313" key="14">
    <source>
        <dbReference type="Proteomes" id="UP000799772"/>
    </source>
</evidence>
<dbReference type="GO" id="GO:0005047">
    <property type="term" value="F:signal recognition particle binding"/>
    <property type="evidence" value="ECO:0007669"/>
    <property type="project" value="InterPro"/>
</dbReference>
<dbReference type="InterPro" id="IPR036225">
    <property type="entry name" value="SRP/SRP_N"/>
</dbReference>
<dbReference type="Pfam" id="PF02881">
    <property type="entry name" value="SRP54_N"/>
    <property type="match status" value="1"/>
</dbReference>
<dbReference type="FunFam" id="3.30.450.60:FF:000023">
    <property type="entry name" value="Signal sequence receptor alpha subunit"/>
    <property type="match status" value="1"/>
</dbReference>
<dbReference type="Gene3D" id="3.40.50.300">
    <property type="entry name" value="P-loop containing nucleotide triphosphate hydrolases"/>
    <property type="match status" value="1"/>
</dbReference>
<accession>A0A9P4IDE5</accession>
<evidence type="ECO:0000256" key="10">
    <source>
        <dbReference type="ARBA" id="ARBA00081194"/>
    </source>
</evidence>
<feature type="region of interest" description="Disordered" evidence="11">
    <location>
        <begin position="133"/>
        <end position="297"/>
    </location>
</feature>
<dbReference type="GO" id="GO:0006886">
    <property type="term" value="P:intracellular protein transport"/>
    <property type="evidence" value="ECO:0007669"/>
    <property type="project" value="InterPro"/>
</dbReference>
<dbReference type="SUPFAM" id="SSF64356">
    <property type="entry name" value="SNARE-like"/>
    <property type="match status" value="1"/>
</dbReference>
<feature type="compositionally biased region" description="Low complexity" evidence="11">
    <location>
        <begin position="222"/>
        <end position="234"/>
    </location>
</feature>
<dbReference type="Gene3D" id="1.20.120.140">
    <property type="entry name" value="Signal recognition particle SRP54, nucleotide-binding domain"/>
    <property type="match status" value="1"/>
</dbReference>
<dbReference type="Gene3D" id="3.30.450.60">
    <property type="match status" value="1"/>
</dbReference>
<dbReference type="SMART" id="SM00962">
    <property type="entry name" value="SRP54"/>
    <property type="match status" value="1"/>
</dbReference>
<reference evidence="13" key="1">
    <citation type="journal article" date="2020" name="Stud. Mycol.">
        <title>101 Dothideomycetes genomes: a test case for predicting lifestyles and emergence of pathogens.</title>
        <authorList>
            <person name="Haridas S."/>
            <person name="Albert R."/>
            <person name="Binder M."/>
            <person name="Bloem J."/>
            <person name="Labutti K."/>
            <person name="Salamov A."/>
            <person name="Andreopoulos B."/>
            <person name="Baker S."/>
            <person name="Barry K."/>
            <person name="Bills G."/>
            <person name="Bluhm B."/>
            <person name="Cannon C."/>
            <person name="Castanera R."/>
            <person name="Culley D."/>
            <person name="Daum C."/>
            <person name="Ezra D."/>
            <person name="Gonzalez J."/>
            <person name="Henrissat B."/>
            <person name="Kuo A."/>
            <person name="Liang C."/>
            <person name="Lipzen A."/>
            <person name="Lutzoni F."/>
            <person name="Magnuson J."/>
            <person name="Mondo S."/>
            <person name="Nolan M."/>
            <person name="Ohm R."/>
            <person name="Pangilinan J."/>
            <person name="Park H.-J."/>
            <person name="Ramirez L."/>
            <person name="Alfaro M."/>
            <person name="Sun H."/>
            <person name="Tritt A."/>
            <person name="Yoshinaga Y."/>
            <person name="Zwiers L.-H."/>
            <person name="Turgeon B."/>
            <person name="Goodwin S."/>
            <person name="Spatafora J."/>
            <person name="Crous P."/>
            <person name="Grigoriev I."/>
        </authorList>
    </citation>
    <scope>NUCLEOTIDE SEQUENCE</scope>
    <source>
        <strain evidence="13">CBS 133067</strain>
    </source>
</reference>
<evidence type="ECO:0000256" key="3">
    <source>
        <dbReference type="ARBA" id="ARBA00011870"/>
    </source>
</evidence>
<sequence>MLDSFEILSTSGVVLWSKTYVPIGANVINSLIKDIFIEERAGAAIDEDIAQKPTYKKEGYTLKWTTAKDLGLIFVAVYQSLIHLSWIDKLLDNVRALFTELYRDDLKKRNTTSFKCNFEPYFDRQVQELEKLDGGSSIAAQSSTSNSAAELTPPSTSSGADEPPPPPLPLLKAAGQKTFSEHAPSTDSTPIPTPDTSRPASPAVSHLLQAKQRPTSRRARKAASVAANSAPASSGDESPMYKSQTLRAKKARKWDANGMADEEDDTVLDYSSAGRGDESSKDAGPTSGVEAVSSSSWGTRTGKGEFVLKELDDEMDSIISSANAKKASSAEASGSSGLVGSSLGAITGLFRNVVGGKTLTKEDLAKPLKGMEDHLLNKNVAREAAVRLCESVENDLVGKKTESFTSIETTIRTSMETALRKILTPTTSLDLLREIQSVTAPSSSFLSSNPSKPRPYVLSIVGVNGVGKSTNLSKIAYFLLQNRYRVLIAAADTFRSGAVEQLRVHVRNLKELVTREGGGAEVDIFEKGYGKDAANIAKEAVDYAAKEGYQVVLIDTAGRRHNDQRLMSSLEKFAKLANPDKILMVGEALVGSDSVQQARHFNEAFGKGRGLDGFVISKCDTVGDMVGVIVSMVHATGIPVVFLGVGQHYGDLRGLSVQWAVRLLMQ</sequence>
<dbReference type="GO" id="GO:0005525">
    <property type="term" value="F:GTP binding"/>
    <property type="evidence" value="ECO:0007669"/>
    <property type="project" value="UniProtKB-KW"/>
</dbReference>
<evidence type="ECO:0000256" key="7">
    <source>
        <dbReference type="ARBA" id="ARBA00023136"/>
    </source>
</evidence>
<evidence type="ECO:0000256" key="11">
    <source>
        <dbReference type="SAM" id="MobiDB-lite"/>
    </source>
</evidence>
<evidence type="ECO:0000256" key="4">
    <source>
        <dbReference type="ARBA" id="ARBA00022741"/>
    </source>
</evidence>
<dbReference type="Pfam" id="PF00448">
    <property type="entry name" value="SRP54"/>
    <property type="match status" value="1"/>
</dbReference>
<evidence type="ECO:0000256" key="2">
    <source>
        <dbReference type="ARBA" id="ARBA00008531"/>
    </source>
</evidence>
<protein>
    <recommendedName>
        <fullName evidence="9">Signal recognition particle receptor subunit alpha homolog</fullName>
    </recommendedName>
    <alternativeName>
        <fullName evidence="10">Docking protein alpha</fullName>
    </alternativeName>
</protein>
<name>A0A9P4IDE5_9PEZI</name>
<dbReference type="Proteomes" id="UP000799772">
    <property type="component" value="Unassembled WGS sequence"/>
</dbReference>
<proteinExistence type="inferred from homology"/>
<dbReference type="Pfam" id="PF04086">
    <property type="entry name" value="SRP-alpha_N"/>
    <property type="match status" value="1"/>
</dbReference>
<dbReference type="PANTHER" id="PTHR43134:SF1">
    <property type="entry name" value="SIGNAL RECOGNITION PARTICLE RECEPTOR SUBUNIT ALPHA"/>
    <property type="match status" value="1"/>
</dbReference>
<comment type="subcellular location">
    <subcellularLocation>
        <location evidence="1">Endoplasmic reticulum membrane</location>
        <topology evidence="1">Peripheral membrane protein</topology>
        <orientation evidence="1">Cytoplasmic side</orientation>
    </subcellularLocation>
</comment>
<comment type="caution">
    <text evidence="13">The sequence shown here is derived from an EMBL/GenBank/DDBJ whole genome shotgun (WGS) entry which is preliminary data.</text>
</comment>
<evidence type="ECO:0000256" key="1">
    <source>
        <dbReference type="ARBA" id="ARBA00004397"/>
    </source>
</evidence>
<feature type="compositionally biased region" description="Low complexity" evidence="11">
    <location>
        <begin position="185"/>
        <end position="197"/>
    </location>
</feature>
<keyword evidence="5" id="KW-0256">Endoplasmic reticulum</keyword>
<comment type="similarity">
    <text evidence="2">Belongs to the GTP-binding SRP family.</text>
</comment>
<evidence type="ECO:0000256" key="6">
    <source>
        <dbReference type="ARBA" id="ARBA00023134"/>
    </source>
</evidence>
<evidence type="ECO:0000256" key="5">
    <source>
        <dbReference type="ARBA" id="ARBA00022824"/>
    </source>
</evidence>
<dbReference type="CDD" id="cd14826">
    <property type="entry name" value="SR_alpha_SRX"/>
    <property type="match status" value="1"/>
</dbReference>
<keyword evidence="14" id="KW-1185">Reference proteome</keyword>
<evidence type="ECO:0000259" key="12">
    <source>
        <dbReference type="PROSITE" id="PS00300"/>
    </source>
</evidence>
<dbReference type="GO" id="GO:0003924">
    <property type="term" value="F:GTPase activity"/>
    <property type="evidence" value="ECO:0007669"/>
    <property type="project" value="InterPro"/>
</dbReference>
<dbReference type="PROSITE" id="PS00300">
    <property type="entry name" value="SRP54"/>
    <property type="match status" value="1"/>
</dbReference>
<organism evidence="13 14">
    <name type="scientific">Rhizodiscina lignyota</name>
    <dbReference type="NCBI Taxonomy" id="1504668"/>
    <lineage>
        <taxon>Eukaryota</taxon>
        <taxon>Fungi</taxon>
        <taxon>Dikarya</taxon>
        <taxon>Ascomycota</taxon>
        <taxon>Pezizomycotina</taxon>
        <taxon>Dothideomycetes</taxon>
        <taxon>Pleosporomycetidae</taxon>
        <taxon>Aulographales</taxon>
        <taxon>Rhizodiscinaceae</taxon>
        <taxon>Rhizodiscina</taxon>
    </lineage>
</organism>
<keyword evidence="6" id="KW-0342">GTP-binding</keyword>
<feature type="compositionally biased region" description="Low complexity" evidence="11">
    <location>
        <begin position="136"/>
        <end position="149"/>
    </location>
</feature>
<dbReference type="InterPro" id="IPR042101">
    <property type="entry name" value="SRP54_N_sf"/>
</dbReference>
<dbReference type="CDD" id="cd17876">
    <property type="entry name" value="SRalpha_C"/>
    <property type="match status" value="1"/>
</dbReference>
<dbReference type="SUPFAM" id="SSF47364">
    <property type="entry name" value="Domain of the SRP/SRP receptor G-proteins"/>
    <property type="match status" value="1"/>
</dbReference>
<evidence type="ECO:0000313" key="13">
    <source>
        <dbReference type="EMBL" id="KAF2097968.1"/>
    </source>
</evidence>
<dbReference type="InterPro" id="IPR013822">
    <property type="entry name" value="Signal_recog_particl_SRP54_hlx"/>
</dbReference>
<keyword evidence="7" id="KW-0472">Membrane</keyword>
<dbReference type="InterPro" id="IPR007222">
    <property type="entry name" value="Sig_recog_particle_rcpt_asu_N"/>
</dbReference>
<dbReference type="InterPro" id="IPR000897">
    <property type="entry name" value="SRP54_GTPase_dom"/>
</dbReference>
<comment type="subunit">
    <text evidence="3">Heterodimer of an alpha and a beta chain.</text>
</comment>
<dbReference type="InterPro" id="IPR011012">
    <property type="entry name" value="Longin-like_dom_sf"/>
</dbReference>
<dbReference type="SMART" id="SM00382">
    <property type="entry name" value="AAA"/>
    <property type="match status" value="1"/>
</dbReference>